<accession>A0AAW4PK57</accession>
<gene>
    <name evidence="2" type="ORF">EGH23_23505</name>
</gene>
<feature type="domain" description="UspA" evidence="1">
    <location>
        <begin position="4"/>
        <end position="49"/>
    </location>
</feature>
<name>A0AAW4PK57_9EURY</name>
<dbReference type="Pfam" id="PF00582">
    <property type="entry name" value="Usp"/>
    <property type="match status" value="1"/>
</dbReference>
<proteinExistence type="predicted"/>
<keyword evidence="3" id="KW-1185">Reference proteome</keyword>
<dbReference type="InterPro" id="IPR006016">
    <property type="entry name" value="UspA"/>
</dbReference>
<dbReference type="AlphaFoldDB" id="A0AAW4PK57"/>
<evidence type="ECO:0000313" key="3">
    <source>
        <dbReference type="Proteomes" id="UP001430455"/>
    </source>
</evidence>
<comment type="caution">
    <text evidence="2">The sequence shown here is derived from an EMBL/GenBank/DDBJ whole genome shotgun (WGS) entry which is preliminary data.</text>
</comment>
<organism evidence="2 3">
    <name type="scientific">Haloarcula nitratireducens</name>
    <dbReference type="NCBI Taxonomy" id="2487749"/>
    <lineage>
        <taxon>Archaea</taxon>
        <taxon>Methanobacteriati</taxon>
        <taxon>Methanobacteriota</taxon>
        <taxon>Stenosarchaea group</taxon>
        <taxon>Halobacteria</taxon>
        <taxon>Halobacteriales</taxon>
        <taxon>Haloarculaceae</taxon>
        <taxon>Haloarcula</taxon>
    </lineage>
</organism>
<evidence type="ECO:0000259" key="1">
    <source>
        <dbReference type="Pfam" id="PF00582"/>
    </source>
</evidence>
<protein>
    <submittedName>
        <fullName evidence="2">Universal stress protein</fullName>
    </submittedName>
</protein>
<dbReference type="InterPro" id="IPR014729">
    <property type="entry name" value="Rossmann-like_a/b/a_fold"/>
</dbReference>
<sequence>MQEQATDLGLDAVRAVREGTTYRAILEYIDENEIDLVVMGTHGRTGGERT</sequence>
<dbReference type="EMBL" id="RKLT01000029">
    <property type="protein sequence ID" value="MBX0297836.1"/>
    <property type="molecule type" value="Genomic_DNA"/>
</dbReference>
<reference evidence="2 3" key="1">
    <citation type="submission" date="2021-06" db="EMBL/GenBank/DDBJ databases">
        <title>Halomicroarcula sp. a new haloarchaeum isolated from saline soil.</title>
        <authorList>
            <person name="Duran-Viseras A."/>
            <person name="Sanchez-Porro C."/>
            <person name="Ventosa A."/>
        </authorList>
    </citation>
    <scope>NUCLEOTIDE SEQUENCE [LARGE SCALE GENOMIC DNA]</scope>
    <source>
        <strain evidence="2 3">F27</strain>
    </source>
</reference>
<evidence type="ECO:0000313" key="2">
    <source>
        <dbReference type="EMBL" id="MBX0297836.1"/>
    </source>
</evidence>
<dbReference type="Gene3D" id="3.40.50.620">
    <property type="entry name" value="HUPs"/>
    <property type="match status" value="1"/>
</dbReference>
<dbReference type="Proteomes" id="UP001430455">
    <property type="component" value="Unassembled WGS sequence"/>
</dbReference>
<dbReference type="CDD" id="cd00293">
    <property type="entry name" value="USP-like"/>
    <property type="match status" value="1"/>
</dbReference>
<dbReference type="SUPFAM" id="SSF52402">
    <property type="entry name" value="Adenine nucleotide alpha hydrolases-like"/>
    <property type="match status" value="1"/>
</dbReference>